<feature type="domain" description="Outer membrane protein beta-barrel" evidence="6">
    <location>
        <begin position="392"/>
        <end position="798"/>
    </location>
</feature>
<dbReference type="InterPro" id="IPR008969">
    <property type="entry name" value="CarboxyPept-like_regulatory"/>
</dbReference>
<dbReference type="PANTHER" id="PTHR40980:SF4">
    <property type="entry name" value="TONB-DEPENDENT RECEPTOR-LIKE BETA-BARREL DOMAIN-CONTAINING PROTEIN"/>
    <property type="match status" value="1"/>
</dbReference>
<dbReference type="Gene3D" id="2.40.170.20">
    <property type="entry name" value="TonB-dependent receptor, beta-barrel domain"/>
    <property type="match status" value="1"/>
</dbReference>
<dbReference type="Pfam" id="PF13620">
    <property type="entry name" value="CarboxypepD_reg"/>
    <property type="match status" value="1"/>
</dbReference>
<evidence type="ECO:0000313" key="8">
    <source>
        <dbReference type="Proteomes" id="UP000601099"/>
    </source>
</evidence>
<dbReference type="InterPro" id="IPR036942">
    <property type="entry name" value="Beta-barrel_TonB_sf"/>
</dbReference>
<accession>A0ABS0L5M4</accession>
<feature type="domain" description="TonB-dependent receptor plug" evidence="5">
    <location>
        <begin position="156"/>
        <end position="233"/>
    </location>
</feature>
<evidence type="ECO:0000313" key="7">
    <source>
        <dbReference type="EMBL" id="MBG8555423.1"/>
    </source>
</evidence>
<dbReference type="Pfam" id="PF07715">
    <property type="entry name" value="Plug"/>
    <property type="match status" value="1"/>
</dbReference>
<evidence type="ECO:0000259" key="6">
    <source>
        <dbReference type="Pfam" id="PF14905"/>
    </source>
</evidence>
<dbReference type="SUPFAM" id="SSF56935">
    <property type="entry name" value="Porins"/>
    <property type="match status" value="1"/>
</dbReference>
<keyword evidence="3" id="KW-0998">Cell outer membrane</keyword>
<name>A0ABS0L5M4_9BACT</name>
<comment type="caution">
    <text evidence="7">The sequence shown here is derived from an EMBL/GenBank/DDBJ whole genome shotgun (WGS) entry which is preliminary data.</text>
</comment>
<dbReference type="RefSeq" id="WP_196956445.1">
    <property type="nucleotide sequence ID" value="NZ_JADWYK010000013.1"/>
</dbReference>
<gene>
    <name evidence="7" type="ORF">I5L79_17875</name>
</gene>
<keyword evidence="7" id="KW-0675">Receptor</keyword>
<evidence type="ECO:0000259" key="5">
    <source>
        <dbReference type="Pfam" id="PF07715"/>
    </source>
</evidence>
<dbReference type="InterPro" id="IPR037066">
    <property type="entry name" value="Plug_dom_sf"/>
</dbReference>
<dbReference type="InterPro" id="IPR041700">
    <property type="entry name" value="OMP_b-brl_3"/>
</dbReference>
<dbReference type="Pfam" id="PF14905">
    <property type="entry name" value="OMP_b-brl_3"/>
    <property type="match status" value="1"/>
</dbReference>
<feature type="signal peptide" evidence="4">
    <location>
        <begin position="1"/>
        <end position="27"/>
    </location>
</feature>
<sequence length="822" mass="89413">MKTQLPLYRTLRGLGLLTMFFPLAAAAQQQPTGSVSGTLLDQSNKQPVPFANVVVLRAQDSTFVAGAETGENGTFTLASLGMGKYLVKTSVIGYQPVRRTVTLTTAAPDVRLGSFSLSPITTQLKGVTVTGQKETVQNDLGKRVINVEKDLSSVGGTAVNVLQNVPSVAVDANGTVSLRGSSNLTILIDGKPAGTSNGGAGSGPRLDQLPASRISQVEVMTNPSAKYDASGAGVINIITKKDKKEGTNGQIGLVAGNGSKYAPTLNLSRRRGKATWNFGYNGRDQRFSDNSRGAQTARLEDGTLIETTQEGKGTERRINHSLNLGVDYELSEEQSLSFSVSPSKEGEKGFNRQTLTTKVDGENKPDQLGQQRVDVDVRVWNTDASYRRTWAKQKGRELTANAGFVSITGEVPFTQQLSNAPTQRQEFAIDARILYGTLDYTYPLANGKLETGLKIQTTDNHGTADLFSAPTDQPSEFEHDAARSVEYNIQEVLPAAYVTYQRTLGHGYNLQSGLRTEYTNLSGTVRGGTGRVGLDYLSLFPSATLAKELGKEPGQQRLQLSYARRIDRPNFMEQLPFQLYQDARNYRQGNPALRAEFSHNLELGHQLNLSGGASITATLFGRFSQDVVQRVREIDTMATRLNQAGIVTAETYRNFGNTANLGAEATWNQSLTKWWRVAASGSLYRNEVASNGSNGINRRTVAGNVRLSSNFTPRPTLDVQLTGSWRSATLTAQGRQLSYGGLDLALRQRLFQDRAALTLRVSDLFDTQVSRSEINTDELTVRNRYKNETRVGWLGFTWYIGATKPPKKIESQPQGGGGGFGG</sequence>
<organism evidence="7 8">
    <name type="scientific">Hymenobacter guriensis</name>
    <dbReference type="NCBI Taxonomy" id="2793065"/>
    <lineage>
        <taxon>Bacteria</taxon>
        <taxon>Pseudomonadati</taxon>
        <taxon>Bacteroidota</taxon>
        <taxon>Cytophagia</taxon>
        <taxon>Cytophagales</taxon>
        <taxon>Hymenobacteraceae</taxon>
        <taxon>Hymenobacter</taxon>
    </lineage>
</organism>
<keyword evidence="2" id="KW-0472">Membrane</keyword>
<dbReference type="Gene3D" id="2.60.40.1120">
    <property type="entry name" value="Carboxypeptidase-like, regulatory domain"/>
    <property type="match status" value="1"/>
</dbReference>
<protein>
    <submittedName>
        <fullName evidence="7">TonB-dependent receptor</fullName>
    </submittedName>
</protein>
<keyword evidence="8" id="KW-1185">Reference proteome</keyword>
<reference evidence="7 8" key="1">
    <citation type="submission" date="2020-11" db="EMBL/GenBank/DDBJ databases">
        <title>Hymenobacter sp.</title>
        <authorList>
            <person name="Kim M.K."/>
        </authorList>
    </citation>
    <scope>NUCLEOTIDE SEQUENCE [LARGE SCALE GENOMIC DNA]</scope>
    <source>
        <strain evidence="7 8">BT594</strain>
    </source>
</reference>
<dbReference type="Proteomes" id="UP000601099">
    <property type="component" value="Unassembled WGS sequence"/>
</dbReference>
<dbReference type="Gene3D" id="2.170.130.10">
    <property type="entry name" value="TonB-dependent receptor, plug domain"/>
    <property type="match status" value="1"/>
</dbReference>
<comment type="subcellular location">
    <subcellularLocation>
        <location evidence="1">Cell outer membrane</location>
    </subcellularLocation>
</comment>
<feature type="chain" id="PRO_5047014152" evidence="4">
    <location>
        <begin position="28"/>
        <end position="822"/>
    </location>
</feature>
<evidence type="ECO:0000256" key="3">
    <source>
        <dbReference type="ARBA" id="ARBA00023237"/>
    </source>
</evidence>
<dbReference type="InterPro" id="IPR012910">
    <property type="entry name" value="Plug_dom"/>
</dbReference>
<dbReference type="PANTHER" id="PTHR40980">
    <property type="entry name" value="PLUG DOMAIN-CONTAINING PROTEIN"/>
    <property type="match status" value="1"/>
</dbReference>
<dbReference type="SUPFAM" id="SSF49464">
    <property type="entry name" value="Carboxypeptidase regulatory domain-like"/>
    <property type="match status" value="1"/>
</dbReference>
<proteinExistence type="predicted"/>
<evidence type="ECO:0000256" key="1">
    <source>
        <dbReference type="ARBA" id="ARBA00004442"/>
    </source>
</evidence>
<evidence type="ECO:0000256" key="4">
    <source>
        <dbReference type="SAM" id="SignalP"/>
    </source>
</evidence>
<dbReference type="EMBL" id="JADWYK010000013">
    <property type="protein sequence ID" value="MBG8555423.1"/>
    <property type="molecule type" value="Genomic_DNA"/>
</dbReference>
<evidence type="ECO:0000256" key="2">
    <source>
        <dbReference type="ARBA" id="ARBA00023136"/>
    </source>
</evidence>
<keyword evidence="4" id="KW-0732">Signal</keyword>